<reference evidence="2 3" key="1">
    <citation type="submission" date="2018-10" db="EMBL/GenBank/DDBJ databases">
        <title>Transmission dynamics of multidrug resistant bacteria on intensive care unit surfaces.</title>
        <authorList>
            <person name="D'Souza A.W."/>
            <person name="Potter R.F."/>
            <person name="Wallace M."/>
            <person name="Shupe A."/>
            <person name="Patel S."/>
            <person name="Sun S."/>
            <person name="Gul D."/>
            <person name="Kwon J.H."/>
            <person name="Andleeb S."/>
            <person name="Burnham C.-A.D."/>
            <person name="Dantas G."/>
        </authorList>
    </citation>
    <scope>NUCLEOTIDE SEQUENCE [LARGE SCALE GENOMIC DNA]</scope>
    <source>
        <strain evidence="2 3">PX_177</strain>
    </source>
</reference>
<evidence type="ECO:0008006" key="4">
    <source>
        <dbReference type="Google" id="ProtNLM"/>
    </source>
</evidence>
<dbReference type="RefSeq" id="WP_125940460.1">
    <property type="nucleotide sequence ID" value="NZ_RHQL01000026.1"/>
</dbReference>
<name>A0A3R8W0G9_9GAMM</name>
<evidence type="ECO:0000313" key="2">
    <source>
        <dbReference type="EMBL" id="RRV04017.1"/>
    </source>
</evidence>
<evidence type="ECO:0000256" key="1">
    <source>
        <dbReference type="SAM" id="SignalP"/>
    </source>
</evidence>
<evidence type="ECO:0000313" key="3">
    <source>
        <dbReference type="Proteomes" id="UP000276506"/>
    </source>
</evidence>
<organism evidence="2 3">
    <name type="scientific">Stutzerimonas xanthomarina</name>
    <dbReference type="NCBI Taxonomy" id="271420"/>
    <lineage>
        <taxon>Bacteria</taxon>
        <taxon>Pseudomonadati</taxon>
        <taxon>Pseudomonadota</taxon>
        <taxon>Gammaproteobacteria</taxon>
        <taxon>Pseudomonadales</taxon>
        <taxon>Pseudomonadaceae</taxon>
        <taxon>Stutzerimonas</taxon>
    </lineage>
</organism>
<dbReference type="PROSITE" id="PS51257">
    <property type="entry name" value="PROKAR_LIPOPROTEIN"/>
    <property type="match status" value="1"/>
</dbReference>
<dbReference type="EMBL" id="RHQL01000026">
    <property type="protein sequence ID" value="RRV04017.1"/>
    <property type="molecule type" value="Genomic_DNA"/>
</dbReference>
<sequence>MIFRLLFGALAALTLAGCATAPANCNSANNDASLIAKMQCDHSGGYSAQIRQREQELLDARAENELFHRVYEEISAQQQATRQSLDAQRQRQASLQQSLNSLLSQLKSRHANKGQVQQQIAMLEQDLQRSPASGGSAADIAARQQELKALQQKVSRLQLSLGYE</sequence>
<accession>A0A3R8W0G9</accession>
<feature type="signal peptide" evidence="1">
    <location>
        <begin position="1"/>
        <end position="23"/>
    </location>
</feature>
<comment type="caution">
    <text evidence="2">The sequence shown here is derived from an EMBL/GenBank/DDBJ whole genome shotgun (WGS) entry which is preliminary data.</text>
</comment>
<dbReference type="Proteomes" id="UP000276506">
    <property type="component" value="Unassembled WGS sequence"/>
</dbReference>
<dbReference type="AlphaFoldDB" id="A0A3R8W0G9"/>
<proteinExistence type="predicted"/>
<feature type="chain" id="PRO_5018772411" description="Lipoprotein" evidence="1">
    <location>
        <begin position="24"/>
        <end position="164"/>
    </location>
</feature>
<protein>
    <recommendedName>
        <fullName evidence="4">Lipoprotein</fullName>
    </recommendedName>
</protein>
<gene>
    <name evidence="2" type="ORF">EGJ28_22995</name>
</gene>
<keyword evidence="1" id="KW-0732">Signal</keyword>